<evidence type="ECO:0000256" key="9">
    <source>
        <dbReference type="PROSITE-ProRule" id="PRU00169"/>
    </source>
</evidence>
<dbReference type="PANTHER" id="PTHR43547">
    <property type="entry name" value="TWO-COMPONENT HISTIDINE KINASE"/>
    <property type="match status" value="1"/>
</dbReference>
<dbReference type="SMART" id="SM00388">
    <property type="entry name" value="HisKA"/>
    <property type="match status" value="1"/>
</dbReference>
<dbReference type="GO" id="GO:0006355">
    <property type="term" value="P:regulation of DNA-templated transcription"/>
    <property type="evidence" value="ECO:0007669"/>
    <property type="project" value="InterPro"/>
</dbReference>
<feature type="coiled-coil region" evidence="10">
    <location>
        <begin position="64"/>
        <end position="98"/>
    </location>
</feature>
<comment type="catalytic activity">
    <reaction evidence="1">
        <text>ATP + protein L-histidine = ADP + protein N-phospho-L-histidine.</text>
        <dbReference type="EC" id="2.7.13.3"/>
    </reaction>
</comment>
<dbReference type="InterPro" id="IPR003661">
    <property type="entry name" value="HisK_dim/P_dom"/>
</dbReference>
<dbReference type="SMART" id="SM00086">
    <property type="entry name" value="PAC"/>
    <property type="match status" value="3"/>
</dbReference>
<dbReference type="InterPro" id="IPR036890">
    <property type="entry name" value="HATPase_C_sf"/>
</dbReference>
<dbReference type="FunFam" id="3.30.450.40:FF:000035">
    <property type="entry name" value="PAS sensor protein"/>
    <property type="match status" value="1"/>
</dbReference>
<accession>A0A1Z4MSC1</accession>
<dbReference type="CDD" id="cd00130">
    <property type="entry name" value="PAS"/>
    <property type="match status" value="5"/>
</dbReference>
<feature type="domain" description="PAC" evidence="14">
    <location>
        <begin position="432"/>
        <end position="484"/>
    </location>
</feature>
<evidence type="ECO:0000256" key="3">
    <source>
        <dbReference type="ARBA" id="ARBA00012438"/>
    </source>
</evidence>
<dbReference type="InterPro" id="IPR001789">
    <property type="entry name" value="Sig_transdc_resp-reg_receiver"/>
</dbReference>
<evidence type="ECO:0000256" key="8">
    <source>
        <dbReference type="ARBA" id="ARBA00074306"/>
    </source>
</evidence>
<dbReference type="InterPro" id="IPR013656">
    <property type="entry name" value="PAS_4"/>
</dbReference>
<feature type="domain" description="PAS" evidence="13">
    <location>
        <begin position="951"/>
        <end position="1002"/>
    </location>
</feature>
<dbReference type="Gene3D" id="2.10.70.100">
    <property type="match status" value="2"/>
</dbReference>
<dbReference type="NCBIfam" id="TIGR00229">
    <property type="entry name" value="sensory_box"/>
    <property type="match status" value="5"/>
</dbReference>
<dbReference type="Pfam" id="PF00072">
    <property type="entry name" value="Response_reg"/>
    <property type="match status" value="1"/>
</dbReference>
<dbReference type="Gene3D" id="1.10.287.130">
    <property type="match status" value="1"/>
</dbReference>
<feature type="domain" description="PAC" evidence="14">
    <location>
        <begin position="884"/>
        <end position="936"/>
    </location>
</feature>
<keyword evidence="6" id="KW-0418">Kinase</keyword>
<dbReference type="Pfam" id="PF08447">
    <property type="entry name" value="PAS_3"/>
    <property type="match status" value="2"/>
</dbReference>
<evidence type="ECO:0000259" key="14">
    <source>
        <dbReference type="PROSITE" id="PS50113"/>
    </source>
</evidence>
<dbReference type="SUPFAM" id="SSF47384">
    <property type="entry name" value="Homodimeric domain of signal transducing histidine kinase"/>
    <property type="match status" value="1"/>
</dbReference>
<dbReference type="PROSITE" id="PS50110">
    <property type="entry name" value="RESPONSE_REGULATORY"/>
    <property type="match status" value="1"/>
</dbReference>
<dbReference type="Gene3D" id="3.30.450.40">
    <property type="match status" value="2"/>
</dbReference>
<dbReference type="SMART" id="SM00091">
    <property type="entry name" value="PAS"/>
    <property type="match status" value="6"/>
</dbReference>
<dbReference type="Pfam" id="PF01590">
    <property type="entry name" value="GAF"/>
    <property type="match status" value="2"/>
</dbReference>
<dbReference type="InterPro" id="IPR013655">
    <property type="entry name" value="PAS_fold_3"/>
</dbReference>
<dbReference type="InterPro" id="IPR001610">
    <property type="entry name" value="PAC"/>
</dbReference>
<dbReference type="SUPFAM" id="SSF55781">
    <property type="entry name" value="GAF domain-like"/>
    <property type="match status" value="2"/>
</dbReference>
<dbReference type="Gene3D" id="3.30.450.20">
    <property type="entry name" value="PAS domain"/>
    <property type="match status" value="6"/>
</dbReference>
<feature type="domain" description="PAS" evidence="13">
    <location>
        <begin position="101"/>
        <end position="172"/>
    </location>
</feature>
<feature type="modified residue" description="4-aspartylphosphate" evidence="9">
    <location>
        <position position="1560"/>
    </location>
</feature>
<dbReference type="Proteomes" id="UP000218785">
    <property type="component" value="Chromosome"/>
</dbReference>
<dbReference type="InterPro" id="IPR000014">
    <property type="entry name" value="PAS"/>
</dbReference>
<dbReference type="SUPFAM" id="SSF55874">
    <property type="entry name" value="ATPase domain of HSP90 chaperone/DNA topoisomerase II/histidine kinase"/>
    <property type="match status" value="1"/>
</dbReference>
<sequence length="1633" mass="183335">MKRDITGRFVSNWDSEKKQRFSISLTSTAWRSLDEEAHQQGISRSEVIEQMARSFGQNPSPTEQAVLEAKIVEQQEAIALLQRQKQELENQLANTPDSQANEHSVSLILENITDAFVAFDKNWCYTYVNRAAVKILHRNPENLLGKNVWTEIFPSLVGSIAYQNLHRAMTEQIPVSWEEFGEPLQCWLEVNAYPSAYGLAVYFRDITERKQAETERERLLNELEIERSRLEAVLRQMPAGVLIADAAGKLALSNDQAKQILGYSYEPSLEIEQYESITPFIGFNGDGRRYGANDYPLMRSLLTGEVIANEEIYLHYSDGSQIVINVNSAPILNQQNQIVAAVVIFQDVTQRKQIEENLRQTEERLELALSSAQMVAWDMDLITNQVICSFNALSVWGIQVGTAAEFFALIHPDDRQQVIESVRRAIAGEFDYNQDYRVIAPNGATHWLKSQGRVYLDATGQRVRMTGVSVDITEHKQIEAERDRLFEREQAARLEAETERKRLYEILMQLPAMIAIVRGAEHIFEFANPTYLRLTGRTPDIIGKSIREVLPETEGQIYFAQLDWVYQTGEPFIEDESPVYWDNNGDGVLEEAFFNCVFPALRDAEGTIQGVLLHGIDVTTQVRARQQIEQLLQELQHKEKQQQFLIELNDTIRAIQDSKEIMWEVVRTTGQHFQVSRCTYGEIDATQEYVIIDRDYCNGVISIAGSHYMNSFGVEIIAELKQGKTIFVNNVDTDPRTAGYGAVAFDAIQTKSFLCVPLVKEGRFVALFVLHHITPRQWTEDDVIVMERIAQKTWLAVERSRAEEELRHSKTRLQLALMVGRMGTWDWDMQINTLTWSDSHYNIMGLQANEYPPSYELWANSVHPDDLGHTELALQQAMLNKTEYHHEYRTLWENGSIHWTEARGRFLYNAQGQPIQMIGVLIDITERKQAEQERELLLERERIARTQAEAIKRQLETIFDTAPVGMALLDAQQRFVAINEALAQINGLTREQHLGHSVTELFGEIDPNIVALFSEIYTTGKPFVANNFAVNAPSRSDRSPGYYNLYYLPTINSQGQLEDVLAYVIDVTEQVRLERAQRFLAEASAVLASSLDYQTTLDQVAQLATPELADWCTVHIVAADGAIEQIAVAHSDPAKLEWANQNNNKYPFNPNNPRGAALTLRTGQSDIVADIPDELIVQSAHDSEHLEILRSVGFKSVMTVPLRTQARILGVISFVSAESGRSYTQSDLELAEELARRASLAIDNAQLYQLAQSDRAKAEAANRIKDEFLAVLSHELRSPLNPILGWTRILRSQRLDAKKTDQALATIERNAKLQAQLIEDLLDVSRILQGKMTLNVAPVNLASTITAALETVQLAAQAKSIEIQTTINPVAGTVTGDANRLQQILWNLVSNAVKFTPAAGKIEVKLDQVGMYAQIQVKDTGIGIKPEFIPFVFEYFRQEDGTTTRQFGGLGLGLAIVRHFTELHGGTVQASSPGQNLGATFTVLLPLNIVEPQLSHDDGASESFTDLTGINILVVDDDADMRDLAEFILTQSGAQVTTAASALQALTLLKQSTPNLLLCDIGMPEMDGYSLIRQIREWSPEQGGTIPAIALTAYAGEINQQQALAAGFHLHISKPVQPEMLIQAVAQLLQPLS</sequence>
<dbReference type="PRINTS" id="PR00344">
    <property type="entry name" value="BCTRLSENSOR"/>
</dbReference>
<evidence type="ECO:0000259" key="11">
    <source>
        <dbReference type="PROSITE" id="PS50109"/>
    </source>
</evidence>
<keyword evidence="5" id="KW-0808">Transferase</keyword>
<dbReference type="EMBL" id="AP018248">
    <property type="protein sequence ID" value="BAY96387.1"/>
    <property type="molecule type" value="Genomic_DNA"/>
</dbReference>
<dbReference type="SMART" id="SM00387">
    <property type="entry name" value="HATPase_c"/>
    <property type="match status" value="1"/>
</dbReference>
<feature type="domain" description="PAS" evidence="13">
    <location>
        <begin position="226"/>
        <end position="266"/>
    </location>
</feature>
<evidence type="ECO:0000259" key="13">
    <source>
        <dbReference type="PROSITE" id="PS50112"/>
    </source>
</evidence>
<feature type="domain" description="PAC" evidence="14">
    <location>
        <begin position="308"/>
        <end position="360"/>
    </location>
</feature>
<dbReference type="SMART" id="SM00448">
    <property type="entry name" value="REC"/>
    <property type="match status" value="1"/>
</dbReference>
<dbReference type="InterPro" id="IPR005467">
    <property type="entry name" value="His_kinase_dom"/>
</dbReference>
<dbReference type="SMART" id="SM00065">
    <property type="entry name" value="GAF"/>
    <property type="match status" value="2"/>
</dbReference>
<evidence type="ECO:0000256" key="7">
    <source>
        <dbReference type="ARBA" id="ARBA00023012"/>
    </source>
</evidence>
<keyword evidence="4 9" id="KW-0597">Phosphoprotein</keyword>
<feature type="domain" description="Response regulatory" evidence="12">
    <location>
        <begin position="1511"/>
        <end position="1629"/>
    </location>
</feature>
<evidence type="ECO:0000259" key="12">
    <source>
        <dbReference type="PROSITE" id="PS50110"/>
    </source>
</evidence>
<evidence type="ECO:0000256" key="6">
    <source>
        <dbReference type="ARBA" id="ARBA00022777"/>
    </source>
</evidence>
<dbReference type="InterPro" id="IPR036097">
    <property type="entry name" value="HisK_dim/P_sf"/>
</dbReference>
<dbReference type="Pfam" id="PF08448">
    <property type="entry name" value="PAS_4"/>
    <property type="match status" value="3"/>
</dbReference>
<dbReference type="Pfam" id="PF13426">
    <property type="entry name" value="PAS_9"/>
    <property type="match status" value="1"/>
</dbReference>
<dbReference type="EC" id="2.7.13.3" evidence="3"/>
<name>A0A1Z4MSC1_9CYAN</name>
<organism evidence="15 16">
    <name type="scientific">Tolypothrix tenuis PCC 7101</name>
    <dbReference type="NCBI Taxonomy" id="231146"/>
    <lineage>
        <taxon>Bacteria</taxon>
        <taxon>Bacillati</taxon>
        <taxon>Cyanobacteriota</taxon>
        <taxon>Cyanophyceae</taxon>
        <taxon>Nostocales</taxon>
        <taxon>Tolypothrichaceae</taxon>
        <taxon>Tolypothrix</taxon>
    </lineage>
</organism>
<feature type="domain" description="Histidine kinase" evidence="11">
    <location>
        <begin position="1271"/>
        <end position="1489"/>
    </location>
</feature>
<dbReference type="RefSeq" id="WP_096573616.1">
    <property type="nucleotide sequence ID" value="NZ_CAWNJS010000001.1"/>
</dbReference>
<dbReference type="InterPro" id="IPR003018">
    <property type="entry name" value="GAF"/>
</dbReference>
<dbReference type="PROSITE" id="PS50109">
    <property type="entry name" value="HIS_KIN"/>
    <property type="match status" value="1"/>
</dbReference>
<dbReference type="InterPro" id="IPR000700">
    <property type="entry name" value="PAS-assoc_C"/>
</dbReference>
<dbReference type="InterPro" id="IPR029016">
    <property type="entry name" value="GAF-like_dom_sf"/>
</dbReference>
<dbReference type="InterPro" id="IPR004358">
    <property type="entry name" value="Sig_transdc_His_kin-like_C"/>
</dbReference>
<keyword evidence="10" id="KW-0175">Coiled coil</keyword>
<feature type="coiled-coil region" evidence="10">
    <location>
        <begin position="209"/>
        <end position="236"/>
    </location>
</feature>
<evidence type="ECO:0000313" key="15">
    <source>
        <dbReference type="EMBL" id="BAY96387.1"/>
    </source>
</evidence>
<keyword evidence="16" id="KW-1185">Reference proteome</keyword>
<gene>
    <name evidence="15" type="ORF">NIES37_03190</name>
</gene>
<dbReference type="InterPro" id="IPR035965">
    <property type="entry name" value="PAS-like_dom_sf"/>
</dbReference>
<dbReference type="CDD" id="cd00082">
    <property type="entry name" value="HisKA"/>
    <property type="match status" value="1"/>
</dbReference>
<comment type="similarity">
    <text evidence="2">In the N-terminal section; belongs to the phytochrome family.</text>
</comment>
<dbReference type="Pfam" id="PF02518">
    <property type="entry name" value="HATPase_c"/>
    <property type="match status" value="1"/>
</dbReference>
<dbReference type="SUPFAM" id="SSF52172">
    <property type="entry name" value="CheY-like"/>
    <property type="match status" value="1"/>
</dbReference>
<evidence type="ECO:0000256" key="2">
    <source>
        <dbReference type="ARBA" id="ARBA00006402"/>
    </source>
</evidence>
<dbReference type="PROSITE" id="PS50113">
    <property type="entry name" value="PAC"/>
    <property type="match status" value="3"/>
</dbReference>
<evidence type="ECO:0000313" key="16">
    <source>
        <dbReference type="Proteomes" id="UP000218785"/>
    </source>
</evidence>
<dbReference type="KEGG" id="ttq:NIES37_03190"/>
<dbReference type="GO" id="GO:0000155">
    <property type="term" value="F:phosphorelay sensor kinase activity"/>
    <property type="evidence" value="ECO:0007669"/>
    <property type="project" value="InterPro"/>
</dbReference>
<evidence type="ECO:0000256" key="1">
    <source>
        <dbReference type="ARBA" id="ARBA00000085"/>
    </source>
</evidence>
<dbReference type="InterPro" id="IPR003594">
    <property type="entry name" value="HATPase_dom"/>
</dbReference>
<dbReference type="CDD" id="cd17580">
    <property type="entry name" value="REC_2_DhkD-like"/>
    <property type="match status" value="1"/>
</dbReference>
<dbReference type="CDD" id="cd16922">
    <property type="entry name" value="HATPase_EvgS-ArcB-TorS-like"/>
    <property type="match status" value="1"/>
</dbReference>
<proteinExistence type="inferred from homology"/>
<dbReference type="Gene3D" id="3.30.565.10">
    <property type="entry name" value="Histidine kinase-like ATPase, C-terminal domain"/>
    <property type="match status" value="1"/>
</dbReference>
<protein>
    <recommendedName>
        <fullName evidence="8">Circadian input-output histidine kinase CikA</fullName>
        <ecNumber evidence="3">2.7.13.3</ecNumber>
    </recommendedName>
</protein>
<dbReference type="FunFam" id="3.30.565.10:FF:000010">
    <property type="entry name" value="Sensor histidine kinase RcsC"/>
    <property type="match status" value="1"/>
</dbReference>
<evidence type="ECO:0000256" key="10">
    <source>
        <dbReference type="SAM" id="Coils"/>
    </source>
</evidence>
<reference evidence="15 16" key="1">
    <citation type="submission" date="2017-06" db="EMBL/GenBank/DDBJ databases">
        <title>Genome sequencing of cyanobaciteial culture collection at National Institute for Environmental Studies (NIES).</title>
        <authorList>
            <person name="Hirose Y."/>
            <person name="Shimura Y."/>
            <person name="Fujisawa T."/>
            <person name="Nakamura Y."/>
            <person name="Kawachi M."/>
        </authorList>
    </citation>
    <scope>NUCLEOTIDE SEQUENCE [LARGE SCALE GENOMIC DNA]</scope>
    <source>
        <strain evidence="15 16">NIES-37</strain>
    </source>
</reference>
<dbReference type="PANTHER" id="PTHR43547:SF2">
    <property type="entry name" value="HYBRID SIGNAL TRANSDUCTION HISTIDINE KINASE C"/>
    <property type="match status" value="1"/>
</dbReference>
<dbReference type="PROSITE" id="PS50112">
    <property type="entry name" value="PAS"/>
    <property type="match status" value="3"/>
</dbReference>
<dbReference type="Gene3D" id="3.40.50.2300">
    <property type="match status" value="1"/>
</dbReference>
<dbReference type="InterPro" id="IPR011006">
    <property type="entry name" value="CheY-like_superfamily"/>
</dbReference>
<feature type="coiled-coil region" evidence="10">
    <location>
        <begin position="621"/>
        <end position="648"/>
    </location>
</feature>
<evidence type="ECO:0000256" key="5">
    <source>
        <dbReference type="ARBA" id="ARBA00022679"/>
    </source>
</evidence>
<dbReference type="SUPFAM" id="SSF55785">
    <property type="entry name" value="PYP-like sensor domain (PAS domain)"/>
    <property type="match status" value="6"/>
</dbReference>
<keyword evidence="7" id="KW-0902">Two-component regulatory system</keyword>
<evidence type="ECO:0000256" key="4">
    <source>
        <dbReference type="ARBA" id="ARBA00022553"/>
    </source>
</evidence>
<dbReference type="Pfam" id="PF00512">
    <property type="entry name" value="HisKA"/>
    <property type="match status" value="1"/>
</dbReference>
<dbReference type="CDD" id="cd21631">
    <property type="entry name" value="RHH_CopG_NikR-like"/>
    <property type="match status" value="1"/>
</dbReference>